<keyword evidence="1" id="KW-0472">Membrane</keyword>
<proteinExistence type="predicted"/>
<dbReference type="NCBIfam" id="TIGR04388">
    <property type="entry name" value="Lepto_longest"/>
    <property type="match status" value="1"/>
</dbReference>
<dbReference type="EMBL" id="RQHV01000046">
    <property type="protein sequence ID" value="TGN10201.1"/>
    <property type="molecule type" value="Genomic_DNA"/>
</dbReference>
<keyword evidence="1" id="KW-1133">Transmembrane helix</keyword>
<evidence type="ECO:0000256" key="1">
    <source>
        <dbReference type="SAM" id="Phobius"/>
    </source>
</evidence>
<dbReference type="RefSeq" id="WP_135764339.1">
    <property type="nucleotide sequence ID" value="NZ_RQHV01000046.1"/>
</dbReference>
<keyword evidence="3" id="KW-1185">Reference proteome</keyword>
<accession>A0A4R9LN80</accession>
<sequence>MEQEQTTKQRFTRFTKTQGALALFSFVFSLFFAGAVFSQATIPQLQMDPYNSNVMNQVYAQSYFLNSTQAWMDQVLRQKGLFRAQWEAEADRTIYDYVSGINTSDAYNDLNAHKDSALKQLISQKMEALHTWESRANLDFLRNRDEFLTKIETNVYNKAYLDRLGAQTQSMQLLLGNQRIEELQSNISSAASNWNANFNQSYQSGLNDFANTLGNIEDEYGNFLTSLDNSEATFQDNLTTIDSYKTVVKNAIKGIVGEFQTMLDKPCNQANPCLYRQANNGGLNGAGQTMSALVTSLNEVLNDNSLNPTNILTTISALINNFLSSQTNSAYLTYTDYSNQISTVQTTWPPANPYGVGYGQQYINDINNGVFTFDHTSADQRSHWSRDTNGLFSGIDNANVQAVVQAIVAGRGNLTALQPSSSQV</sequence>
<comment type="caution">
    <text evidence="2">The sequence shown here is derived from an EMBL/GenBank/DDBJ whole genome shotgun (WGS) entry which is preliminary data.</text>
</comment>
<keyword evidence="1" id="KW-0812">Transmembrane</keyword>
<gene>
    <name evidence="2" type="ORF">EHS11_10355</name>
</gene>
<organism evidence="2 3">
    <name type="scientific">Leptospira ilyithenensis</name>
    <dbReference type="NCBI Taxonomy" id="2484901"/>
    <lineage>
        <taxon>Bacteria</taxon>
        <taxon>Pseudomonadati</taxon>
        <taxon>Spirochaetota</taxon>
        <taxon>Spirochaetia</taxon>
        <taxon>Leptospirales</taxon>
        <taxon>Leptospiraceae</taxon>
        <taxon>Leptospira</taxon>
    </lineage>
</organism>
<name>A0A4R9LN80_9LEPT</name>
<dbReference type="OrthoDB" id="345532at2"/>
<evidence type="ECO:0000313" key="3">
    <source>
        <dbReference type="Proteomes" id="UP000298264"/>
    </source>
</evidence>
<feature type="transmembrane region" description="Helical" evidence="1">
    <location>
        <begin position="21"/>
        <end position="42"/>
    </location>
</feature>
<evidence type="ECO:0000313" key="2">
    <source>
        <dbReference type="EMBL" id="TGN10201.1"/>
    </source>
</evidence>
<dbReference type="Proteomes" id="UP000298264">
    <property type="component" value="Unassembled WGS sequence"/>
</dbReference>
<dbReference type="AlphaFoldDB" id="A0A4R9LN80"/>
<protein>
    <submittedName>
        <fullName evidence="2">TIGR04388 family protein</fullName>
    </submittedName>
</protein>
<reference evidence="2" key="1">
    <citation type="journal article" date="2019" name="PLoS Negl. Trop. Dis.">
        <title>Revisiting the worldwide diversity of Leptospira species in the environment.</title>
        <authorList>
            <person name="Vincent A.T."/>
            <person name="Schiettekatte O."/>
            <person name="Bourhy P."/>
            <person name="Veyrier F.J."/>
            <person name="Picardeau M."/>
        </authorList>
    </citation>
    <scope>NUCLEOTIDE SEQUENCE [LARGE SCALE GENOMIC DNA]</scope>
    <source>
        <strain evidence="2">201400974</strain>
    </source>
</reference>
<dbReference type="InterPro" id="IPR030885">
    <property type="entry name" value="Lepto_longest"/>
</dbReference>